<feature type="region of interest" description="Disordered" evidence="3">
    <location>
        <begin position="115"/>
        <end position="135"/>
    </location>
</feature>
<dbReference type="Gene3D" id="3.30.70.330">
    <property type="match status" value="1"/>
</dbReference>
<evidence type="ECO:0000256" key="3">
    <source>
        <dbReference type="SAM" id="MobiDB-lite"/>
    </source>
</evidence>
<feature type="region of interest" description="Disordered" evidence="3">
    <location>
        <begin position="1"/>
        <end position="38"/>
    </location>
</feature>
<dbReference type="GO" id="GO:0008143">
    <property type="term" value="F:poly(A) binding"/>
    <property type="evidence" value="ECO:0007669"/>
    <property type="project" value="TreeGrafter"/>
</dbReference>
<evidence type="ECO:0000313" key="5">
    <source>
        <dbReference type="EMBL" id="EKX72165.1"/>
    </source>
</evidence>
<dbReference type="PANTHER" id="PTHR23236:SF12">
    <property type="entry name" value="EUKARYOTIC INITIATION FACTOR 4B-RELATED"/>
    <property type="match status" value="1"/>
</dbReference>
<gene>
    <name evidence="5" type="ORF">BEWA_046290</name>
</gene>
<sequence>MSDIKSLDEELMSLQGMTDANPGADDVDMEENEDVDKRSVYVGNVDYSTKPQELQEFFKSSGQINRITIMVDKWTGHPKGYAYIEFSSEDAVNNAVMLNESLFKERIIKVTPKRKNIPGLGRKRPTGRSRGRGRSFNRYVECSVSE</sequence>
<dbReference type="RefSeq" id="XP_004831617.1">
    <property type="nucleotide sequence ID" value="XM_004831560.1"/>
</dbReference>
<dbReference type="Pfam" id="PF00076">
    <property type="entry name" value="RRM_1"/>
    <property type="match status" value="1"/>
</dbReference>
<keyword evidence="1 2" id="KW-0694">RNA-binding</keyword>
<dbReference type="InterPro" id="IPR035979">
    <property type="entry name" value="RBD_domain_sf"/>
</dbReference>
<evidence type="ECO:0000259" key="4">
    <source>
        <dbReference type="PROSITE" id="PS50102"/>
    </source>
</evidence>
<evidence type="ECO:0000256" key="2">
    <source>
        <dbReference type="PROSITE-ProRule" id="PRU00176"/>
    </source>
</evidence>
<dbReference type="GeneID" id="15804964"/>
<dbReference type="EMBL" id="ACOU01000007">
    <property type="protein sequence ID" value="EKX72165.1"/>
    <property type="molecule type" value="Genomic_DNA"/>
</dbReference>
<evidence type="ECO:0000256" key="1">
    <source>
        <dbReference type="ARBA" id="ARBA00022884"/>
    </source>
</evidence>
<dbReference type="AlphaFoldDB" id="L1LA92"/>
<comment type="caution">
    <text evidence="5">The sequence shown here is derived from an EMBL/GenBank/DDBJ whole genome shotgun (WGS) entry which is preliminary data.</text>
</comment>
<keyword evidence="6" id="KW-1185">Reference proteome</keyword>
<dbReference type="SUPFAM" id="SSF54928">
    <property type="entry name" value="RNA-binding domain, RBD"/>
    <property type="match status" value="1"/>
</dbReference>
<dbReference type="SMART" id="SM00361">
    <property type="entry name" value="RRM_1"/>
    <property type="match status" value="1"/>
</dbReference>
<dbReference type="OrthoDB" id="4726at2759"/>
<protein>
    <recommendedName>
        <fullName evidence="4">RRM domain-containing protein</fullName>
    </recommendedName>
</protein>
<dbReference type="InterPro" id="IPR012677">
    <property type="entry name" value="Nucleotide-bd_a/b_plait_sf"/>
</dbReference>
<evidence type="ECO:0000313" key="6">
    <source>
        <dbReference type="Proteomes" id="UP000031512"/>
    </source>
</evidence>
<accession>L1LA92</accession>
<dbReference type="KEGG" id="beq:BEWA_046290"/>
<dbReference type="PROSITE" id="PS50102">
    <property type="entry name" value="RRM"/>
    <property type="match status" value="1"/>
</dbReference>
<reference evidence="5 6" key="1">
    <citation type="journal article" date="2012" name="BMC Genomics">
        <title>Comparative genomic analysis and phylogenetic position of Theileria equi.</title>
        <authorList>
            <person name="Kappmeyer L.S."/>
            <person name="Thiagarajan M."/>
            <person name="Herndon D.R."/>
            <person name="Ramsay J.D."/>
            <person name="Caler E."/>
            <person name="Djikeng A."/>
            <person name="Gillespie J.J."/>
            <person name="Lau A.O."/>
            <person name="Roalson E.H."/>
            <person name="Silva J.C."/>
            <person name="Silva M.G."/>
            <person name="Suarez C.E."/>
            <person name="Ueti M.W."/>
            <person name="Nene V.M."/>
            <person name="Mealey R.H."/>
            <person name="Knowles D.P."/>
            <person name="Brayton K.A."/>
        </authorList>
    </citation>
    <scope>NUCLEOTIDE SEQUENCE [LARGE SCALE GENOMIC DNA]</scope>
    <source>
        <strain evidence="5 6">WA</strain>
    </source>
</reference>
<dbReference type="InterPro" id="IPR000504">
    <property type="entry name" value="RRM_dom"/>
</dbReference>
<dbReference type="PANTHER" id="PTHR23236">
    <property type="entry name" value="EUKARYOTIC TRANSLATION INITIATION FACTOR 4B/4H"/>
    <property type="match status" value="1"/>
</dbReference>
<dbReference type="Proteomes" id="UP000031512">
    <property type="component" value="Unassembled WGS sequence"/>
</dbReference>
<dbReference type="SMART" id="SM00360">
    <property type="entry name" value="RRM"/>
    <property type="match status" value="1"/>
</dbReference>
<dbReference type="VEuPathDB" id="PiroplasmaDB:BEWA_046290"/>
<dbReference type="STRING" id="1537102.L1LA92"/>
<dbReference type="eggNOG" id="KOG4209">
    <property type="taxonomic scope" value="Eukaryota"/>
</dbReference>
<organism evidence="5 6">
    <name type="scientific">Theileria equi strain WA</name>
    <dbReference type="NCBI Taxonomy" id="1537102"/>
    <lineage>
        <taxon>Eukaryota</taxon>
        <taxon>Sar</taxon>
        <taxon>Alveolata</taxon>
        <taxon>Apicomplexa</taxon>
        <taxon>Aconoidasida</taxon>
        <taxon>Piroplasmida</taxon>
        <taxon>Theileriidae</taxon>
        <taxon>Theileria</taxon>
    </lineage>
</organism>
<dbReference type="InterPro" id="IPR003954">
    <property type="entry name" value="RRM_euk-type"/>
</dbReference>
<dbReference type="CDD" id="cd12306">
    <property type="entry name" value="RRM_II_PABPs"/>
    <property type="match status" value="1"/>
</dbReference>
<name>L1LA92_THEEQ</name>
<proteinExistence type="predicted"/>
<feature type="compositionally biased region" description="Acidic residues" evidence="3">
    <location>
        <begin position="25"/>
        <end position="34"/>
    </location>
</feature>
<feature type="domain" description="RRM" evidence="4">
    <location>
        <begin position="38"/>
        <end position="115"/>
    </location>
</feature>